<dbReference type="Gene3D" id="3.60.21.10">
    <property type="match status" value="1"/>
</dbReference>
<dbReference type="EMBL" id="ML179136">
    <property type="protein sequence ID" value="THU98402.1"/>
    <property type="molecule type" value="Genomic_DNA"/>
</dbReference>
<sequence length="335" mass="37401">MPVQQDDWPLVFSAIHTLYPETSIFIFGGHPHIRDFVQLDNRSISLESGSYMEIVGWISANASSSDPISFSRRYLDTNRLTYQFHDGTSDSNSTSSSHHLLQIIQGLDALSVRFKLSFQFGVAPEDYTVNQVAYPSSNKQVFSSSWAPKSFLSFPLTIEGTNITVPPFSMLTKSDSLRFDIYAEPFMKNDQLTASPFADAFNHIAGVELGHCARWMQLEEARKVSKMDGGLGGLGSELEKRRIIASQLHRHDTTDVSDEDEDLALGYVTTDSCPGIGDDTLHKPLKSFNITDFISSKFGRSIHNCTNLVLANSTFVDLVFFDFIQDQLLGILNDM</sequence>
<protein>
    <recommendedName>
        <fullName evidence="1">Putative 5'-nucleotidase C-terminal domain-containing protein</fullName>
    </recommendedName>
</protein>
<dbReference type="OrthoDB" id="7722975at2759"/>
<evidence type="ECO:0000313" key="3">
    <source>
        <dbReference type="Proteomes" id="UP000297245"/>
    </source>
</evidence>
<reference evidence="2 3" key="1">
    <citation type="journal article" date="2019" name="Nat. Ecol. Evol.">
        <title>Megaphylogeny resolves global patterns of mushroom evolution.</title>
        <authorList>
            <person name="Varga T."/>
            <person name="Krizsan K."/>
            <person name="Foldi C."/>
            <person name="Dima B."/>
            <person name="Sanchez-Garcia M."/>
            <person name="Sanchez-Ramirez S."/>
            <person name="Szollosi G.J."/>
            <person name="Szarkandi J.G."/>
            <person name="Papp V."/>
            <person name="Albert L."/>
            <person name="Andreopoulos W."/>
            <person name="Angelini C."/>
            <person name="Antonin V."/>
            <person name="Barry K.W."/>
            <person name="Bougher N.L."/>
            <person name="Buchanan P."/>
            <person name="Buyck B."/>
            <person name="Bense V."/>
            <person name="Catcheside P."/>
            <person name="Chovatia M."/>
            <person name="Cooper J."/>
            <person name="Damon W."/>
            <person name="Desjardin D."/>
            <person name="Finy P."/>
            <person name="Geml J."/>
            <person name="Haridas S."/>
            <person name="Hughes K."/>
            <person name="Justo A."/>
            <person name="Karasinski D."/>
            <person name="Kautmanova I."/>
            <person name="Kiss B."/>
            <person name="Kocsube S."/>
            <person name="Kotiranta H."/>
            <person name="LaButti K.M."/>
            <person name="Lechner B.E."/>
            <person name="Liimatainen K."/>
            <person name="Lipzen A."/>
            <person name="Lukacs Z."/>
            <person name="Mihaltcheva S."/>
            <person name="Morgado L.N."/>
            <person name="Niskanen T."/>
            <person name="Noordeloos M.E."/>
            <person name="Ohm R.A."/>
            <person name="Ortiz-Santana B."/>
            <person name="Ovrebo C."/>
            <person name="Racz N."/>
            <person name="Riley R."/>
            <person name="Savchenko A."/>
            <person name="Shiryaev A."/>
            <person name="Soop K."/>
            <person name="Spirin V."/>
            <person name="Szebenyi C."/>
            <person name="Tomsovsky M."/>
            <person name="Tulloss R.E."/>
            <person name="Uehling J."/>
            <person name="Grigoriev I.V."/>
            <person name="Vagvolgyi C."/>
            <person name="Papp T."/>
            <person name="Martin F.M."/>
            <person name="Miettinen O."/>
            <person name="Hibbett D.S."/>
            <person name="Nagy L.G."/>
        </authorList>
    </citation>
    <scope>NUCLEOTIDE SEQUENCE [LARGE SCALE GENOMIC DNA]</scope>
    <source>
        <strain evidence="2 3">CBS 962.96</strain>
    </source>
</reference>
<dbReference type="InterPro" id="IPR029052">
    <property type="entry name" value="Metallo-depent_PP-like"/>
</dbReference>
<dbReference type="Gene3D" id="3.90.780.10">
    <property type="entry name" value="5'-Nucleotidase, C-terminal domain"/>
    <property type="match status" value="1"/>
</dbReference>
<accession>A0A4S8M7V0</accession>
<dbReference type="Pfam" id="PF21953">
    <property type="entry name" value="NadN_nucleosid_C"/>
    <property type="match status" value="1"/>
</dbReference>
<evidence type="ECO:0000313" key="2">
    <source>
        <dbReference type="EMBL" id="THU98402.1"/>
    </source>
</evidence>
<dbReference type="Proteomes" id="UP000297245">
    <property type="component" value="Unassembled WGS sequence"/>
</dbReference>
<dbReference type="SUPFAM" id="SSF55816">
    <property type="entry name" value="5'-nucleotidase (syn. UDP-sugar hydrolase), C-terminal domain"/>
    <property type="match status" value="1"/>
</dbReference>
<proteinExistence type="predicted"/>
<dbReference type="InterPro" id="IPR053828">
    <property type="entry name" value="Nucleosidase_C"/>
</dbReference>
<dbReference type="SUPFAM" id="SSF56300">
    <property type="entry name" value="Metallo-dependent phosphatases"/>
    <property type="match status" value="1"/>
</dbReference>
<gene>
    <name evidence="2" type="ORF">K435DRAFT_720800</name>
</gene>
<dbReference type="AlphaFoldDB" id="A0A4S8M7V0"/>
<name>A0A4S8M7V0_DENBC</name>
<dbReference type="InterPro" id="IPR036907">
    <property type="entry name" value="5'-Nucleotdase_C_sf"/>
</dbReference>
<evidence type="ECO:0000259" key="1">
    <source>
        <dbReference type="Pfam" id="PF21953"/>
    </source>
</evidence>
<dbReference type="GO" id="GO:0016787">
    <property type="term" value="F:hydrolase activity"/>
    <property type="evidence" value="ECO:0007669"/>
    <property type="project" value="InterPro"/>
</dbReference>
<keyword evidence="3" id="KW-1185">Reference proteome</keyword>
<dbReference type="GO" id="GO:0009166">
    <property type="term" value="P:nucleotide catabolic process"/>
    <property type="evidence" value="ECO:0007669"/>
    <property type="project" value="InterPro"/>
</dbReference>
<feature type="domain" description="Putative 5'-nucleotidase C-terminal" evidence="1">
    <location>
        <begin position="126"/>
        <end position="329"/>
    </location>
</feature>
<organism evidence="2 3">
    <name type="scientific">Dendrothele bispora (strain CBS 962.96)</name>
    <dbReference type="NCBI Taxonomy" id="1314807"/>
    <lineage>
        <taxon>Eukaryota</taxon>
        <taxon>Fungi</taxon>
        <taxon>Dikarya</taxon>
        <taxon>Basidiomycota</taxon>
        <taxon>Agaricomycotina</taxon>
        <taxon>Agaricomycetes</taxon>
        <taxon>Agaricomycetidae</taxon>
        <taxon>Agaricales</taxon>
        <taxon>Agaricales incertae sedis</taxon>
        <taxon>Dendrothele</taxon>
    </lineage>
</organism>